<proteinExistence type="predicted"/>
<name>A0AAV9UAG0_9PEZI</name>
<gene>
    <name evidence="1" type="ORF">TWF696_001849</name>
</gene>
<evidence type="ECO:0000313" key="1">
    <source>
        <dbReference type="EMBL" id="KAK6336287.1"/>
    </source>
</evidence>
<comment type="caution">
    <text evidence="1">The sequence shown here is derived from an EMBL/GenBank/DDBJ whole genome shotgun (WGS) entry which is preliminary data.</text>
</comment>
<protein>
    <submittedName>
        <fullName evidence="1">Uncharacterized protein</fullName>
    </submittedName>
</protein>
<organism evidence="1 2">
    <name type="scientific">Orbilia brochopaga</name>
    <dbReference type="NCBI Taxonomy" id="3140254"/>
    <lineage>
        <taxon>Eukaryota</taxon>
        <taxon>Fungi</taxon>
        <taxon>Dikarya</taxon>
        <taxon>Ascomycota</taxon>
        <taxon>Pezizomycotina</taxon>
        <taxon>Orbiliomycetes</taxon>
        <taxon>Orbiliales</taxon>
        <taxon>Orbiliaceae</taxon>
        <taxon>Orbilia</taxon>
    </lineage>
</organism>
<sequence length="222" mass="23762">MGHQAQEFFTLAKLPKILRRYARQNLDTMLPKFASVAIAALAITAVHAAPASVDEAKEAMVPINWFPECFNYGFRTGECGGLDYKSCQGAAACDRKTRQLFWRQSRGGCNGETVGRVCGGANCKCIAQDKLALTASNPAPMSVNEAKDPMAPITYYPECRTQFSTSDCGGLDNRKCGGLFSCGVRTGNAQWRGTGGCDSNKVKDICKNQGGCWCAPAGPPLA</sequence>
<dbReference type="EMBL" id="JAVHNQ010000011">
    <property type="protein sequence ID" value="KAK6336287.1"/>
    <property type="molecule type" value="Genomic_DNA"/>
</dbReference>
<dbReference type="AlphaFoldDB" id="A0AAV9UAG0"/>
<dbReference type="Proteomes" id="UP001375240">
    <property type="component" value="Unassembled WGS sequence"/>
</dbReference>
<accession>A0AAV9UAG0</accession>
<keyword evidence="2" id="KW-1185">Reference proteome</keyword>
<evidence type="ECO:0000313" key="2">
    <source>
        <dbReference type="Proteomes" id="UP001375240"/>
    </source>
</evidence>
<reference evidence="1 2" key="1">
    <citation type="submission" date="2019-10" db="EMBL/GenBank/DDBJ databases">
        <authorList>
            <person name="Palmer J.M."/>
        </authorList>
    </citation>
    <scope>NUCLEOTIDE SEQUENCE [LARGE SCALE GENOMIC DNA]</scope>
    <source>
        <strain evidence="1 2">TWF696</strain>
    </source>
</reference>